<dbReference type="PRINTS" id="PR00411">
    <property type="entry name" value="PNDRDTASEI"/>
</dbReference>
<evidence type="ECO:0000259" key="9">
    <source>
        <dbReference type="Pfam" id="PF07992"/>
    </source>
</evidence>
<feature type="compositionally biased region" description="Basic and acidic residues" evidence="7">
    <location>
        <begin position="312"/>
        <end position="322"/>
    </location>
</feature>
<evidence type="ECO:0000256" key="3">
    <source>
        <dbReference type="ARBA" id="ARBA00023015"/>
    </source>
</evidence>
<dbReference type="InterPro" id="IPR036188">
    <property type="entry name" value="FAD/NAD-bd_sf"/>
</dbReference>
<evidence type="ECO:0000256" key="7">
    <source>
        <dbReference type="SAM" id="MobiDB-lite"/>
    </source>
</evidence>
<dbReference type="Gene3D" id="1.10.1740.10">
    <property type="match status" value="1"/>
</dbReference>
<dbReference type="InterPro" id="IPR023753">
    <property type="entry name" value="FAD/NAD-binding_dom"/>
</dbReference>
<dbReference type="NCBIfam" id="TIGR02957">
    <property type="entry name" value="SigX4"/>
    <property type="match status" value="1"/>
</dbReference>
<protein>
    <recommendedName>
        <fullName evidence="13">RNA polymerase sigma24 factor</fullName>
    </recommendedName>
</protein>
<keyword evidence="12" id="KW-1185">Reference proteome</keyword>
<feature type="domain" description="RNA polymerase sigma factor 70 region 4 type 2" evidence="10">
    <location>
        <begin position="429"/>
        <end position="479"/>
    </location>
</feature>
<keyword evidence="3" id="KW-0805">Transcription regulation</keyword>
<accession>A0A439DZT5</accession>
<dbReference type="InterPro" id="IPR013325">
    <property type="entry name" value="RNA_pol_sigma_r2"/>
</dbReference>
<dbReference type="AlphaFoldDB" id="A0A439DZT5"/>
<dbReference type="InterPro" id="IPR014303">
    <property type="entry name" value="RNA_pol_sigma-70_ECF"/>
</dbReference>
<evidence type="ECO:0008006" key="13">
    <source>
        <dbReference type="Google" id="ProtNLM"/>
    </source>
</evidence>
<dbReference type="Pfam" id="PF08281">
    <property type="entry name" value="Sigma70_r4_2"/>
    <property type="match status" value="1"/>
</dbReference>
<dbReference type="Proteomes" id="UP000287177">
    <property type="component" value="Unassembled WGS sequence"/>
</dbReference>
<evidence type="ECO:0000256" key="1">
    <source>
        <dbReference type="ARBA" id="ARBA00010641"/>
    </source>
</evidence>
<dbReference type="InterPro" id="IPR032710">
    <property type="entry name" value="NTF2-like_dom_sf"/>
</dbReference>
<dbReference type="PANTHER" id="PTHR30173">
    <property type="entry name" value="SIGMA 19 FACTOR"/>
    <property type="match status" value="1"/>
</dbReference>
<dbReference type="InterPro" id="IPR013249">
    <property type="entry name" value="RNA_pol_sigma70_r4_t2"/>
</dbReference>
<sequence length="621" mass="66938">MNEILILGAGYTGMAATMGLAGRTRRRDDVHITLVNPQARFTERLRLHQTASGQALDDLEIPDRLAGTGVDFIQGWVTGINAGAQTVQIDDRVTLRYDTLVYALGSVTDTSGVAGVDEFAYTLTDAQHAVLLAARLDAMSTGTVVVAGGGLTGVESAAEIAERHPDLDVVLVSRQTPGAMMGENARARLHRGLDRLGVQIRAGADVVKVMADGVALADGEVVPAQAVLWTTGVRVSPLATAAGLTVDDRGRIVTDESLRSVSHPNVYAVGDAAAIRQGYGVIHGTCQSGIPRDGDLQPMADLSPDQRVSRPGHGDLAERRSADPMNTDQQTFAEHRNLLFSIAYRLLGSVADAEDVVQDAWFKWSAEDRSQVADPKAYLARIVSNLAMERLRSTRRQRETYVGPWLPEPILTESDVAEDVVAAESISMAMLVVLETLSPLERAVFVLKEVFDFSYAEIAEAVERSEAAVRQAAHRAREHVRARRPRFEADHEKRRAATERFFAATIGGDVNALMELLAPDVKLWTDGGGKVRQAMRPVVGAANVLRWIAGNVKRPYEGVEIADMTAELVDINGGPGIVMRGAGRIIATITVDLDAQGRIVTVHNVANPDKLRAVAEGARRL</sequence>
<feature type="region of interest" description="Disordered" evidence="7">
    <location>
        <begin position="290"/>
        <end position="322"/>
    </location>
</feature>
<dbReference type="PANTHER" id="PTHR30173:SF36">
    <property type="entry name" value="ECF RNA POLYMERASE SIGMA FACTOR SIGJ"/>
    <property type="match status" value="1"/>
</dbReference>
<dbReference type="CDD" id="cd06171">
    <property type="entry name" value="Sigma70_r4"/>
    <property type="match status" value="1"/>
</dbReference>
<dbReference type="NCBIfam" id="TIGR02937">
    <property type="entry name" value="sigma70-ECF"/>
    <property type="match status" value="1"/>
</dbReference>
<feature type="domain" description="FAD/NAD(P)-binding" evidence="9">
    <location>
        <begin position="3"/>
        <end position="279"/>
    </location>
</feature>
<dbReference type="SUPFAM" id="SSF51905">
    <property type="entry name" value="FAD/NAD(P)-binding domain"/>
    <property type="match status" value="1"/>
</dbReference>
<dbReference type="SUPFAM" id="SSF54427">
    <property type="entry name" value="NTF2-like"/>
    <property type="match status" value="1"/>
</dbReference>
<evidence type="ECO:0000256" key="5">
    <source>
        <dbReference type="ARBA" id="ARBA00023125"/>
    </source>
</evidence>
<dbReference type="NCBIfam" id="NF007214">
    <property type="entry name" value="PRK09636.1"/>
    <property type="match status" value="1"/>
</dbReference>
<proteinExistence type="inferred from homology"/>
<dbReference type="GO" id="GO:0016491">
    <property type="term" value="F:oxidoreductase activity"/>
    <property type="evidence" value="ECO:0007669"/>
    <property type="project" value="InterPro"/>
</dbReference>
<gene>
    <name evidence="11" type="ORF">MELE44368_00330</name>
</gene>
<dbReference type="EMBL" id="ATDN01000001">
    <property type="protein sequence ID" value="RWA23680.1"/>
    <property type="molecule type" value="Genomic_DNA"/>
</dbReference>
<name>A0A439DZT5_9MYCO</name>
<feature type="domain" description="RNA polymerase sigma-70 region 2" evidence="8">
    <location>
        <begin position="332"/>
        <end position="396"/>
    </location>
</feature>
<dbReference type="Gene3D" id="1.10.10.10">
    <property type="entry name" value="Winged helix-like DNA-binding domain superfamily/Winged helix DNA-binding domain"/>
    <property type="match status" value="1"/>
</dbReference>
<evidence type="ECO:0000256" key="4">
    <source>
        <dbReference type="ARBA" id="ARBA00023082"/>
    </source>
</evidence>
<reference evidence="11 12" key="1">
    <citation type="submission" date="2013-06" db="EMBL/GenBank/DDBJ databases">
        <title>The draft sequence of the Mycobacterium elephantis genome.</title>
        <authorList>
            <person name="Pettersson F.B."/>
            <person name="Das S."/>
            <person name="Dasgupta S."/>
            <person name="Bhattacharya A."/>
            <person name="Kirsebom L.A."/>
        </authorList>
    </citation>
    <scope>NUCLEOTIDE SEQUENCE [LARGE SCALE GENOMIC DNA]</scope>
    <source>
        <strain evidence="11 12">DSM 44368</strain>
    </source>
</reference>
<evidence type="ECO:0000313" key="11">
    <source>
        <dbReference type="EMBL" id="RWA23680.1"/>
    </source>
</evidence>
<comment type="subunit">
    <text evidence="2">Interacts transiently with the RNA polymerase catalytic core formed by RpoA, RpoB, RpoC and RpoZ (2 alpha, 1 beta, 1 beta' and 1 omega subunit) to form the RNA polymerase holoenzyme that can initiate transcription.</text>
</comment>
<dbReference type="Gene3D" id="3.10.450.50">
    <property type="match status" value="1"/>
</dbReference>
<dbReference type="SUPFAM" id="SSF88659">
    <property type="entry name" value="Sigma3 and sigma4 domains of RNA polymerase sigma factors"/>
    <property type="match status" value="1"/>
</dbReference>
<keyword evidence="5" id="KW-0238">DNA-binding</keyword>
<organism evidence="11 12">
    <name type="scientific">Mycolicibacterium elephantis DSM 44368</name>
    <dbReference type="NCBI Taxonomy" id="1335622"/>
    <lineage>
        <taxon>Bacteria</taxon>
        <taxon>Bacillati</taxon>
        <taxon>Actinomycetota</taxon>
        <taxon>Actinomycetes</taxon>
        <taxon>Mycobacteriales</taxon>
        <taxon>Mycobacteriaceae</taxon>
        <taxon>Mycolicibacterium</taxon>
    </lineage>
</organism>
<dbReference type="InterPro" id="IPR007627">
    <property type="entry name" value="RNA_pol_sigma70_r2"/>
</dbReference>
<comment type="similarity">
    <text evidence="1">Belongs to the sigma-70 factor family. ECF subfamily.</text>
</comment>
<dbReference type="Pfam" id="PF04542">
    <property type="entry name" value="Sigma70_r2"/>
    <property type="match status" value="1"/>
</dbReference>
<evidence type="ECO:0000313" key="12">
    <source>
        <dbReference type="Proteomes" id="UP000287177"/>
    </source>
</evidence>
<dbReference type="InterPro" id="IPR014284">
    <property type="entry name" value="RNA_pol_sigma-70_dom"/>
</dbReference>
<dbReference type="InterPro" id="IPR013324">
    <property type="entry name" value="RNA_pol_sigma_r3/r4-like"/>
</dbReference>
<dbReference type="GO" id="GO:0006352">
    <property type="term" value="P:DNA-templated transcription initiation"/>
    <property type="evidence" value="ECO:0007669"/>
    <property type="project" value="InterPro"/>
</dbReference>
<keyword evidence="6" id="KW-0804">Transcription</keyword>
<dbReference type="InterPro" id="IPR052704">
    <property type="entry name" value="ECF_Sigma-70_Domain"/>
</dbReference>
<dbReference type="Gene3D" id="3.50.50.100">
    <property type="match status" value="1"/>
</dbReference>
<dbReference type="SUPFAM" id="SSF88946">
    <property type="entry name" value="Sigma2 domain of RNA polymerase sigma factors"/>
    <property type="match status" value="1"/>
</dbReference>
<keyword evidence="4" id="KW-0731">Sigma factor</keyword>
<comment type="caution">
    <text evidence="11">The sequence shown here is derived from an EMBL/GenBank/DDBJ whole genome shotgun (WGS) entry which is preliminary data.</text>
</comment>
<evidence type="ECO:0000256" key="6">
    <source>
        <dbReference type="ARBA" id="ARBA00023163"/>
    </source>
</evidence>
<dbReference type="PRINTS" id="PR00368">
    <property type="entry name" value="FADPNR"/>
</dbReference>
<dbReference type="RefSeq" id="WP_241566423.1">
    <property type="nucleotide sequence ID" value="NZ_ATDN01000001.1"/>
</dbReference>
<dbReference type="GO" id="GO:0003677">
    <property type="term" value="F:DNA binding"/>
    <property type="evidence" value="ECO:0007669"/>
    <property type="project" value="UniProtKB-KW"/>
</dbReference>
<dbReference type="Pfam" id="PF07992">
    <property type="entry name" value="Pyr_redox_2"/>
    <property type="match status" value="1"/>
</dbReference>
<dbReference type="InterPro" id="IPR036388">
    <property type="entry name" value="WH-like_DNA-bd_sf"/>
</dbReference>
<evidence type="ECO:0000259" key="8">
    <source>
        <dbReference type="Pfam" id="PF04542"/>
    </source>
</evidence>
<evidence type="ECO:0000256" key="2">
    <source>
        <dbReference type="ARBA" id="ARBA00011344"/>
    </source>
</evidence>
<dbReference type="GO" id="GO:0016987">
    <property type="term" value="F:sigma factor activity"/>
    <property type="evidence" value="ECO:0007669"/>
    <property type="project" value="UniProtKB-KW"/>
</dbReference>
<evidence type="ECO:0000259" key="10">
    <source>
        <dbReference type="Pfam" id="PF08281"/>
    </source>
</evidence>